<evidence type="ECO:0000256" key="1">
    <source>
        <dbReference type="SAM" id="MobiDB-lite"/>
    </source>
</evidence>
<sequence length="159" mass="17969">MPQWGNKDYKSAVFEQLSKGSGGDSDDDDKFEHFDNFSSRAPRSEVEAGVGEAFHPERLSAEQVEPQFRAAAEKMEPSERAEIVQDLMSELQQRGLAPSWLQKMLGLGSGDPKQASPDDLARLAEYSRQNHPEVFKRVVADKPFFVRWLSKPSSPRWSE</sequence>
<accession>A0AAU7C877</accession>
<gene>
    <name evidence="2" type="ORF">V5E97_21745</name>
</gene>
<protein>
    <submittedName>
        <fullName evidence="2">Uncharacterized protein</fullName>
    </submittedName>
</protein>
<evidence type="ECO:0000313" key="2">
    <source>
        <dbReference type="EMBL" id="XBH00976.1"/>
    </source>
</evidence>
<dbReference type="AlphaFoldDB" id="A0AAU7C877"/>
<feature type="region of interest" description="Disordered" evidence="1">
    <location>
        <begin position="17"/>
        <end position="59"/>
    </location>
</feature>
<dbReference type="RefSeq" id="WP_406693658.1">
    <property type="nucleotide sequence ID" value="NZ_CP155447.1"/>
</dbReference>
<proteinExistence type="predicted"/>
<name>A0AAU7C877_9BACT</name>
<dbReference type="EMBL" id="CP155447">
    <property type="protein sequence ID" value="XBH00976.1"/>
    <property type="molecule type" value="Genomic_DNA"/>
</dbReference>
<reference evidence="2" key="1">
    <citation type="submission" date="2024-05" db="EMBL/GenBank/DDBJ databases">
        <title>Planctomycetes of the genus Singulisphaera possess chitinolytic capabilities.</title>
        <authorList>
            <person name="Ivanova A."/>
        </authorList>
    </citation>
    <scope>NUCLEOTIDE SEQUENCE</scope>
    <source>
        <strain evidence="2">Ch08T</strain>
    </source>
</reference>
<organism evidence="2">
    <name type="scientific">Singulisphaera sp. Ch08</name>
    <dbReference type="NCBI Taxonomy" id="3120278"/>
    <lineage>
        <taxon>Bacteria</taxon>
        <taxon>Pseudomonadati</taxon>
        <taxon>Planctomycetota</taxon>
        <taxon>Planctomycetia</taxon>
        <taxon>Isosphaerales</taxon>
        <taxon>Isosphaeraceae</taxon>
        <taxon>Singulisphaera</taxon>
    </lineage>
</organism>